<keyword evidence="4" id="KW-1185">Reference proteome</keyword>
<comment type="caution">
    <text evidence="3">The sequence shown here is derived from an EMBL/GenBank/DDBJ whole genome shotgun (WGS) entry which is preliminary data.</text>
</comment>
<evidence type="ECO:0000313" key="4">
    <source>
        <dbReference type="Proteomes" id="UP000735302"/>
    </source>
</evidence>
<accession>A0AAV4D5P3</accession>
<sequence>MLKSTLATSVVLIDFKGTASGHHVAALTSVNMNLFLLSDIIIGLTISIATLSKGLSIISAIWIGRVIVTAVLADRYPADLVLFRNYEPTLQRPMSCPPKKKNEEQSQKSPS</sequence>
<keyword evidence="2" id="KW-0812">Transmembrane</keyword>
<name>A0AAV4D5P3_9GAST</name>
<protein>
    <submittedName>
        <fullName evidence="3">Uncharacterized protein</fullName>
    </submittedName>
</protein>
<gene>
    <name evidence="3" type="ORF">PoB_006591500</name>
</gene>
<dbReference type="Proteomes" id="UP000735302">
    <property type="component" value="Unassembled WGS sequence"/>
</dbReference>
<feature type="compositionally biased region" description="Basic and acidic residues" evidence="1">
    <location>
        <begin position="100"/>
        <end position="111"/>
    </location>
</feature>
<evidence type="ECO:0000313" key="3">
    <source>
        <dbReference type="EMBL" id="GFO39410.1"/>
    </source>
</evidence>
<keyword evidence="2" id="KW-0472">Membrane</keyword>
<proteinExistence type="predicted"/>
<reference evidence="3 4" key="1">
    <citation type="journal article" date="2021" name="Elife">
        <title>Chloroplast acquisition without the gene transfer in kleptoplastic sea slugs, Plakobranchus ocellatus.</title>
        <authorList>
            <person name="Maeda T."/>
            <person name="Takahashi S."/>
            <person name="Yoshida T."/>
            <person name="Shimamura S."/>
            <person name="Takaki Y."/>
            <person name="Nagai Y."/>
            <person name="Toyoda A."/>
            <person name="Suzuki Y."/>
            <person name="Arimoto A."/>
            <person name="Ishii H."/>
            <person name="Satoh N."/>
            <person name="Nishiyama T."/>
            <person name="Hasebe M."/>
            <person name="Maruyama T."/>
            <person name="Minagawa J."/>
            <person name="Obokata J."/>
            <person name="Shigenobu S."/>
        </authorList>
    </citation>
    <scope>NUCLEOTIDE SEQUENCE [LARGE SCALE GENOMIC DNA]</scope>
</reference>
<organism evidence="3 4">
    <name type="scientific">Plakobranchus ocellatus</name>
    <dbReference type="NCBI Taxonomy" id="259542"/>
    <lineage>
        <taxon>Eukaryota</taxon>
        <taxon>Metazoa</taxon>
        <taxon>Spiralia</taxon>
        <taxon>Lophotrochozoa</taxon>
        <taxon>Mollusca</taxon>
        <taxon>Gastropoda</taxon>
        <taxon>Heterobranchia</taxon>
        <taxon>Euthyneura</taxon>
        <taxon>Panpulmonata</taxon>
        <taxon>Sacoglossa</taxon>
        <taxon>Placobranchoidea</taxon>
        <taxon>Plakobranchidae</taxon>
        <taxon>Plakobranchus</taxon>
    </lineage>
</organism>
<feature type="transmembrane region" description="Helical" evidence="2">
    <location>
        <begin position="31"/>
        <end position="51"/>
    </location>
</feature>
<feature type="region of interest" description="Disordered" evidence="1">
    <location>
        <begin position="90"/>
        <end position="111"/>
    </location>
</feature>
<dbReference type="EMBL" id="BLXT01007492">
    <property type="protein sequence ID" value="GFO39410.1"/>
    <property type="molecule type" value="Genomic_DNA"/>
</dbReference>
<dbReference type="AlphaFoldDB" id="A0AAV4D5P3"/>
<evidence type="ECO:0000256" key="2">
    <source>
        <dbReference type="SAM" id="Phobius"/>
    </source>
</evidence>
<keyword evidence="2" id="KW-1133">Transmembrane helix</keyword>
<evidence type="ECO:0000256" key="1">
    <source>
        <dbReference type="SAM" id="MobiDB-lite"/>
    </source>
</evidence>